<feature type="signal peptide" evidence="1">
    <location>
        <begin position="1"/>
        <end position="20"/>
    </location>
</feature>
<organism evidence="2 3">
    <name type="scientific">Elysia crispata</name>
    <name type="common">lettuce slug</name>
    <dbReference type="NCBI Taxonomy" id="231223"/>
    <lineage>
        <taxon>Eukaryota</taxon>
        <taxon>Metazoa</taxon>
        <taxon>Spiralia</taxon>
        <taxon>Lophotrochozoa</taxon>
        <taxon>Mollusca</taxon>
        <taxon>Gastropoda</taxon>
        <taxon>Heterobranchia</taxon>
        <taxon>Euthyneura</taxon>
        <taxon>Panpulmonata</taxon>
        <taxon>Sacoglossa</taxon>
        <taxon>Placobranchoidea</taxon>
        <taxon>Plakobranchidae</taxon>
        <taxon>Elysia</taxon>
    </lineage>
</organism>
<evidence type="ECO:0000313" key="3">
    <source>
        <dbReference type="Proteomes" id="UP001283361"/>
    </source>
</evidence>
<reference evidence="2" key="1">
    <citation type="journal article" date="2023" name="G3 (Bethesda)">
        <title>A reference genome for the long-term kleptoplast-retaining sea slug Elysia crispata morphotype clarki.</title>
        <authorList>
            <person name="Eastman K.E."/>
            <person name="Pendleton A.L."/>
            <person name="Shaikh M.A."/>
            <person name="Suttiyut T."/>
            <person name="Ogas R."/>
            <person name="Tomko P."/>
            <person name="Gavelis G."/>
            <person name="Widhalm J.R."/>
            <person name="Wisecaver J.H."/>
        </authorList>
    </citation>
    <scope>NUCLEOTIDE SEQUENCE</scope>
    <source>
        <strain evidence="2">ECLA1</strain>
    </source>
</reference>
<proteinExistence type="predicted"/>
<accession>A0AAE1DDW5</accession>
<evidence type="ECO:0000256" key="1">
    <source>
        <dbReference type="SAM" id="SignalP"/>
    </source>
</evidence>
<protein>
    <submittedName>
        <fullName evidence="2">Uncharacterized protein</fullName>
    </submittedName>
</protein>
<dbReference type="Proteomes" id="UP001283361">
    <property type="component" value="Unassembled WGS sequence"/>
</dbReference>
<name>A0AAE1DDW5_9GAST</name>
<evidence type="ECO:0000313" key="2">
    <source>
        <dbReference type="EMBL" id="KAK3766907.1"/>
    </source>
</evidence>
<feature type="chain" id="PRO_5042247198" evidence="1">
    <location>
        <begin position="21"/>
        <end position="68"/>
    </location>
</feature>
<dbReference type="EMBL" id="JAWDGP010004190">
    <property type="protein sequence ID" value="KAK3766907.1"/>
    <property type="molecule type" value="Genomic_DNA"/>
</dbReference>
<keyword evidence="3" id="KW-1185">Reference proteome</keyword>
<comment type="caution">
    <text evidence="2">The sequence shown here is derived from an EMBL/GenBank/DDBJ whole genome shotgun (WGS) entry which is preliminary data.</text>
</comment>
<gene>
    <name evidence="2" type="ORF">RRG08_040430</name>
</gene>
<keyword evidence="1" id="KW-0732">Signal</keyword>
<dbReference type="AlphaFoldDB" id="A0AAE1DDW5"/>
<sequence>MHKFVLILVVLSVAFASVFCQDDTSKKIVKGNLFQKMWSWALKAQKDYNKELGDAILSVNSDFSFGRR</sequence>